<dbReference type="PROSITE" id="PS51257">
    <property type="entry name" value="PROKAR_LIPOPROTEIN"/>
    <property type="match status" value="1"/>
</dbReference>
<keyword evidence="3" id="KW-1185">Reference proteome</keyword>
<dbReference type="EMBL" id="JBEZUR010000004">
    <property type="protein sequence ID" value="MEU3553550.1"/>
    <property type="molecule type" value="Genomic_DNA"/>
</dbReference>
<evidence type="ECO:0000256" key="1">
    <source>
        <dbReference type="SAM" id="SignalP"/>
    </source>
</evidence>
<protein>
    <submittedName>
        <fullName evidence="2">Uncharacterized protein</fullName>
    </submittedName>
</protein>
<evidence type="ECO:0000313" key="3">
    <source>
        <dbReference type="Proteomes" id="UP001550850"/>
    </source>
</evidence>
<dbReference type="RefSeq" id="WP_108951777.1">
    <property type="nucleotide sequence ID" value="NZ_BEVZ01000001.1"/>
</dbReference>
<keyword evidence="1" id="KW-0732">Signal</keyword>
<sequence length="60" mass="6531">MSKLFRSMAGRVAGALLPQTSAAAGCASDCTTHWEKTGSNQVYKMKCCYRPDCTYYCVPA</sequence>
<comment type="caution">
    <text evidence="2">The sequence shown here is derived from an EMBL/GenBank/DDBJ whole genome shotgun (WGS) entry which is preliminary data.</text>
</comment>
<name>A0ABV2YCU8_9ACTN</name>
<dbReference type="Proteomes" id="UP001550850">
    <property type="component" value="Unassembled WGS sequence"/>
</dbReference>
<evidence type="ECO:0000313" key="2">
    <source>
        <dbReference type="EMBL" id="MEU3553550.1"/>
    </source>
</evidence>
<gene>
    <name evidence="2" type="ORF">AB0E65_04825</name>
</gene>
<feature type="signal peptide" evidence="1">
    <location>
        <begin position="1"/>
        <end position="23"/>
    </location>
</feature>
<proteinExistence type="predicted"/>
<accession>A0ABV2YCU8</accession>
<organism evidence="2 3">
    <name type="scientific">Streptomyces fragilis</name>
    <dbReference type="NCBI Taxonomy" id="67301"/>
    <lineage>
        <taxon>Bacteria</taxon>
        <taxon>Bacillati</taxon>
        <taxon>Actinomycetota</taxon>
        <taxon>Actinomycetes</taxon>
        <taxon>Kitasatosporales</taxon>
        <taxon>Streptomycetaceae</taxon>
        <taxon>Streptomyces</taxon>
    </lineage>
</organism>
<reference evidence="2 3" key="1">
    <citation type="submission" date="2024-06" db="EMBL/GenBank/DDBJ databases">
        <title>The Natural Products Discovery Center: Release of the First 8490 Sequenced Strains for Exploring Actinobacteria Biosynthetic Diversity.</title>
        <authorList>
            <person name="Kalkreuter E."/>
            <person name="Kautsar S.A."/>
            <person name="Yang D."/>
            <person name="Bader C.D."/>
            <person name="Teijaro C.N."/>
            <person name="Fluegel L."/>
            <person name="Davis C.M."/>
            <person name="Simpson J.R."/>
            <person name="Lauterbach L."/>
            <person name="Steele A.D."/>
            <person name="Gui C."/>
            <person name="Meng S."/>
            <person name="Li G."/>
            <person name="Viehrig K."/>
            <person name="Ye F."/>
            <person name="Su P."/>
            <person name="Kiefer A.F."/>
            <person name="Nichols A."/>
            <person name="Cepeda A.J."/>
            <person name="Yan W."/>
            <person name="Fan B."/>
            <person name="Jiang Y."/>
            <person name="Adhikari A."/>
            <person name="Zheng C.-J."/>
            <person name="Schuster L."/>
            <person name="Cowan T.M."/>
            <person name="Smanski M.J."/>
            <person name="Chevrette M.G."/>
            <person name="De Carvalho L.P.S."/>
            <person name="Shen B."/>
        </authorList>
    </citation>
    <scope>NUCLEOTIDE SEQUENCE [LARGE SCALE GENOMIC DNA]</scope>
    <source>
        <strain evidence="2 3">NPDC038104</strain>
    </source>
</reference>
<feature type="chain" id="PRO_5045493499" evidence="1">
    <location>
        <begin position="24"/>
        <end position="60"/>
    </location>
</feature>